<organism evidence="3 4">
    <name type="scientific">Batillaria attramentaria</name>
    <dbReference type="NCBI Taxonomy" id="370345"/>
    <lineage>
        <taxon>Eukaryota</taxon>
        <taxon>Metazoa</taxon>
        <taxon>Spiralia</taxon>
        <taxon>Lophotrochozoa</taxon>
        <taxon>Mollusca</taxon>
        <taxon>Gastropoda</taxon>
        <taxon>Caenogastropoda</taxon>
        <taxon>Sorbeoconcha</taxon>
        <taxon>Cerithioidea</taxon>
        <taxon>Batillariidae</taxon>
        <taxon>Batillaria</taxon>
    </lineage>
</organism>
<dbReference type="InterPro" id="IPR014830">
    <property type="entry name" value="Glycolipid_transfer_prot_dom"/>
</dbReference>
<sequence length="163" mass="18246">MYLSTDKFGKAFGLVKKDVAGNIEKIDKQYKKDPEKYKFINAIIEEDSGKKDGMTEGCVGVLWLKRGLDFIHAMFRELLADQKNGVTDENFTPTVNRAYESSLKQYHGWMTQKVIGGVLKLVPYRKDFIDTLKVDSSATAEMCLDAAAASLHAAGLRITVSWT</sequence>
<accession>A0ABD0JHY1</accession>
<protein>
    <recommendedName>
        <fullName evidence="2">Glycolipid transfer protein domain-containing protein</fullName>
    </recommendedName>
</protein>
<dbReference type="EMBL" id="JACVVK020000439">
    <property type="protein sequence ID" value="KAK7474330.1"/>
    <property type="molecule type" value="Genomic_DNA"/>
</dbReference>
<feature type="domain" description="Glycolipid transfer protein" evidence="2">
    <location>
        <begin position="6"/>
        <end position="133"/>
    </location>
</feature>
<keyword evidence="4" id="KW-1185">Reference proteome</keyword>
<keyword evidence="1" id="KW-0813">Transport</keyword>
<comment type="caution">
    <text evidence="3">The sequence shown here is derived from an EMBL/GenBank/DDBJ whole genome shotgun (WGS) entry which is preliminary data.</text>
</comment>
<evidence type="ECO:0000256" key="1">
    <source>
        <dbReference type="ARBA" id="ARBA00022448"/>
    </source>
</evidence>
<dbReference type="Proteomes" id="UP001519460">
    <property type="component" value="Unassembled WGS sequence"/>
</dbReference>
<dbReference type="PANTHER" id="PTHR10219:SF25">
    <property type="entry name" value="PLECKSTRIN HOMOLOGY DOMAIN-CONTAINING FAMILY A MEMBER 8"/>
    <property type="match status" value="1"/>
</dbReference>
<dbReference type="InterPro" id="IPR036497">
    <property type="entry name" value="GLTP_sf"/>
</dbReference>
<evidence type="ECO:0000313" key="3">
    <source>
        <dbReference type="EMBL" id="KAK7474330.1"/>
    </source>
</evidence>
<dbReference type="SUPFAM" id="SSF110004">
    <property type="entry name" value="Glycolipid transfer protein, GLTP"/>
    <property type="match status" value="1"/>
</dbReference>
<name>A0ABD0JHY1_9CAEN</name>
<proteinExistence type="predicted"/>
<reference evidence="3 4" key="1">
    <citation type="journal article" date="2023" name="Sci. Data">
        <title>Genome assembly of the Korean intertidal mud-creeper Batillaria attramentaria.</title>
        <authorList>
            <person name="Patra A.K."/>
            <person name="Ho P.T."/>
            <person name="Jun S."/>
            <person name="Lee S.J."/>
            <person name="Kim Y."/>
            <person name="Won Y.J."/>
        </authorList>
    </citation>
    <scope>NUCLEOTIDE SEQUENCE [LARGE SCALE GENOMIC DNA]</scope>
    <source>
        <strain evidence="3">Wonlab-2016</strain>
    </source>
</reference>
<dbReference type="Gene3D" id="1.10.3520.10">
    <property type="entry name" value="Glycolipid transfer protein"/>
    <property type="match status" value="1"/>
</dbReference>
<evidence type="ECO:0000259" key="2">
    <source>
        <dbReference type="Pfam" id="PF08718"/>
    </source>
</evidence>
<evidence type="ECO:0000313" key="4">
    <source>
        <dbReference type="Proteomes" id="UP001519460"/>
    </source>
</evidence>
<dbReference type="AlphaFoldDB" id="A0ABD0JHY1"/>
<dbReference type="PANTHER" id="PTHR10219">
    <property type="entry name" value="GLYCOLIPID TRANSFER PROTEIN-RELATED"/>
    <property type="match status" value="1"/>
</dbReference>
<dbReference type="Pfam" id="PF08718">
    <property type="entry name" value="GLTP"/>
    <property type="match status" value="1"/>
</dbReference>
<gene>
    <name evidence="3" type="ORF">BaRGS_00034378</name>
</gene>